<gene>
    <name evidence="6" type="ORF">SAMN06297387_109150</name>
</gene>
<dbReference type="SUPFAM" id="SSF50494">
    <property type="entry name" value="Trypsin-like serine proteases"/>
    <property type="match status" value="1"/>
</dbReference>
<dbReference type="InterPro" id="IPR047680">
    <property type="entry name" value="MarP-like"/>
</dbReference>
<dbReference type="InterPro" id="IPR003825">
    <property type="entry name" value="Colicin-V_CvpA"/>
</dbReference>
<dbReference type="PRINTS" id="PR00834">
    <property type="entry name" value="PROTEASES2C"/>
</dbReference>
<feature type="transmembrane region" description="Helical" evidence="5">
    <location>
        <begin position="54"/>
        <end position="81"/>
    </location>
</feature>
<dbReference type="PANTHER" id="PTHR43019">
    <property type="entry name" value="SERINE ENDOPROTEASE DEGS"/>
    <property type="match status" value="1"/>
</dbReference>
<dbReference type="InterPro" id="IPR043504">
    <property type="entry name" value="Peptidase_S1_PA_chymotrypsin"/>
</dbReference>
<dbReference type="AlphaFoldDB" id="A0A286DX04"/>
<evidence type="ECO:0000256" key="5">
    <source>
        <dbReference type="SAM" id="Phobius"/>
    </source>
</evidence>
<dbReference type="Proteomes" id="UP000219072">
    <property type="component" value="Unassembled WGS sequence"/>
</dbReference>
<dbReference type="EMBL" id="OCNE01000009">
    <property type="protein sequence ID" value="SOD63207.1"/>
    <property type="molecule type" value="Genomic_DNA"/>
</dbReference>
<keyword evidence="3 5" id="KW-1133">Transmembrane helix</keyword>
<evidence type="ECO:0000256" key="1">
    <source>
        <dbReference type="ARBA" id="ARBA00004141"/>
    </source>
</evidence>
<proteinExistence type="predicted"/>
<dbReference type="OrthoDB" id="9766361at2"/>
<reference evidence="6 7" key="1">
    <citation type="submission" date="2017-09" db="EMBL/GenBank/DDBJ databases">
        <authorList>
            <person name="Ehlers B."/>
            <person name="Leendertz F.H."/>
        </authorList>
    </citation>
    <scope>NUCLEOTIDE SEQUENCE [LARGE SCALE GENOMIC DNA]</scope>
    <source>
        <strain evidence="6 7">CGMCC 4.7095</strain>
    </source>
</reference>
<dbReference type="InterPro" id="IPR001940">
    <property type="entry name" value="Peptidase_S1C"/>
</dbReference>
<dbReference type="GO" id="GO:0016020">
    <property type="term" value="C:membrane"/>
    <property type="evidence" value="ECO:0007669"/>
    <property type="project" value="UniProtKB-SubCell"/>
</dbReference>
<dbReference type="GO" id="GO:0009403">
    <property type="term" value="P:toxin biosynthetic process"/>
    <property type="evidence" value="ECO:0007669"/>
    <property type="project" value="InterPro"/>
</dbReference>
<evidence type="ECO:0000256" key="3">
    <source>
        <dbReference type="ARBA" id="ARBA00022989"/>
    </source>
</evidence>
<dbReference type="Pfam" id="PF13365">
    <property type="entry name" value="Trypsin_2"/>
    <property type="match status" value="1"/>
</dbReference>
<keyword evidence="4 5" id="KW-0472">Membrane</keyword>
<feature type="transmembrane region" description="Helical" evidence="5">
    <location>
        <begin position="20"/>
        <end position="42"/>
    </location>
</feature>
<evidence type="ECO:0000313" key="6">
    <source>
        <dbReference type="EMBL" id="SOD63207.1"/>
    </source>
</evidence>
<evidence type="ECO:0000313" key="7">
    <source>
        <dbReference type="Proteomes" id="UP000219072"/>
    </source>
</evidence>
<accession>A0A286DX04</accession>
<dbReference type="GO" id="GO:0006508">
    <property type="term" value="P:proteolysis"/>
    <property type="evidence" value="ECO:0007669"/>
    <property type="project" value="InterPro"/>
</dbReference>
<dbReference type="RefSeq" id="WP_097231685.1">
    <property type="nucleotide sequence ID" value="NZ_OCNE01000009.1"/>
</dbReference>
<organism evidence="6 7">
    <name type="scientific">Streptomyces zhaozhouensis</name>
    <dbReference type="NCBI Taxonomy" id="1300267"/>
    <lineage>
        <taxon>Bacteria</taxon>
        <taxon>Bacillati</taxon>
        <taxon>Actinomycetota</taxon>
        <taxon>Actinomycetes</taxon>
        <taxon>Kitasatosporales</taxon>
        <taxon>Streptomycetaceae</taxon>
        <taxon>Streptomyces</taxon>
    </lineage>
</organism>
<comment type="subcellular location">
    <subcellularLocation>
        <location evidence="1">Membrane</location>
        <topology evidence="1">Multi-pass membrane protein</topology>
    </subcellularLocation>
</comment>
<dbReference type="Gene3D" id="2.40.10.10">
    <property type="entry name" value="Trypsin-like serine proteases"/>
    <property type="match status" value="2"/>
</dbReference>
<dbReference type="InterPro" id="IPR009003">
    <property type="entry name" value="Peptidase_S1_PA"/>
</dbReference>
<evidence type="ECO:0000256" key="2">
    <source>
        <dbReference type="ARBA" id="ARBA00022692"/>
    </source>
</evidence>
<dbReference type="NCBIfam" id="NF033740">
    <property type="entry name" value="MarP_fam_protase"/>
    <property type="match status" value="1"/>
</dbReference>
<protein>
    <submittedName>
        <fullName evidence="6">Colicin V production protein</fullName>
    </submittedName>
</protein>
<feature type="transmembrane region" description="Helical" evidence="5">
    <location>
        <begin position="101"/>
        <end position="122"/>
    </location>
</feature>
<dbReference type="GO" id="GO:0004252">
    <property type="term" value="F:serine-type endopeptidase activity"/>
    <property type="evidence" value="ECO:0007669"/>
    <property type="project" value="InterPro"/>
</dbReference>
<keyword evidence="2 5" id="KW-0812">Transmembrane</keyword>
<name>A0A286DX04_9ACTN</name>
<dbReference type="PANTHER" id="PTHR43019:SF23">
    <property type="entry name" value="PROTEASE DO-LIKE 5, CHLOROPLASTIC"/>
    <property type="match status" value="1"/>
</dbReference>
<dbReference type="Pfam" id="PF02674">
    <property type="entry name" value="Colicin_V"/>
    <property type="match status" value="1"/>
</dbReference>
<evidence type="ECO:0000256" key="4">
    <source>
        <dbReference type="ARBA" id="ARBA00023136"/>
    </source>
</evidence>
<sequence length="395" mass="40046">MNVLDVSLLLAAGSLAVIGYGRGLLLGVCSAVGLLTGVLLATRALTLLWPEGTGTAGAAAGLVLLGSAAVVGQATATLLGARLRALVTWPAARAVDAAGGALVHALALLLVAWLFGSALTLVTSGTLGSELRSSRVLFGVSRALPAEAEGWAGELSGVLAPGAPRGLAAPIGTEPITRVPPPDPELVDAPALSGVWRSVVRIEGSAPGCGRTLEGTGFVFAPGKVMTNAHVVGGVGAPLVRVGGLGERFPGEVVLFDPLRDIAVIDVPGLPSPALPFSARAAESADGAVVVGFPEGGPYEVGSARVRDRYRARGPDIYRGDMVNREVYSLHTTIRPGNSGGPLLSPEGEVLGVVFARSLDEDSTGYALTSDEVREMAARGRTAERPVNTGRCAPA</sequence>
<keyword evidence="7" id="KW-1185">Reference proteome</keyword>